<accession>X1M1M9</accession>
<evidence type="ECO:0000313" key="1">
    <source>
        <dbReference type="EMBL" id="GAI08570.1"/>
    </source>
</evidence>
<dbReference type="PANTHER" id="PTHR32063:SF19">
    <property type="entry name" value="CATION EFFLUX SYSTEM PROTEIN CUSA"/>
    <property type="match status" value="1"/>
</dbReference>
<dbReference type="Pfam" id="PF00873">
    <property type="entry name" value="ACR_tran"/>
    <property type="match status" value="1"/>
</dbReference>
<feature type="non-terminal residue" evidence="1">
    <location>
        <position position="1"/>
    </location>
</feature>
<dbReference type="SUPFAM" id="SSF82693">
    <property type="entry name" value="Multidrug efflux transporter AcrB pore domain, PN1, PN2, PC1 and PC2 subdomains"/>
    <property type="match status" value="1"/>
</dbReference>
<dbReference type="GO" id="GO:0005886">
    <property type="term" value="C:plasma membrane"/>
    <property type="evidence" value="ECO:0007669"/>
    <property type="project" value="TreeGrafter"/>
</dbReference>
<name>X1M1M9_9ZZZZ</name>
<dbReference type="PANTHER" id="PTHR32063">
    <property type="match status" value="1"/>
</dbReference>
<dbReference type="InterPro" id="IPR027463">
    <property type="entry name" value="AcrB_DN_DC_subdom"/>
</dbReference>
<dbReference type="AlphaFoldDB" id="X1M1M9"/>
<comment type="caution">
    <text evidence="1">The sequence shown here is derived from an EMBL/GenBank/DDBJ whole genome shotgun (WGS) entry which is preliminary data.</text>
</comment>
<sequence>LILGGGIYVAPFDWEFREMPRDPVPVDAIPDIGENQQIVFTGWMGRSPQDVEDQITYPLTVSLLGIPGVKTVRSYSFFGFSSIYIIFEEDVDFYWSRSRVLEKLNSLPGGTLPEGVQPALGPDATALGQIFWYTLEGRDEKGNPAGGWDLDELRTIQDWYVRYGLLSAKGVSEVASVGGFVKEYQIDVDPDAMRACKVGLGDIFKAVKASNIDVGARTIEINKVEYVIRGLGFFKTISDIEMTVVKVNENVPIRIKGHSECLIRSC</sequence>
<dbReference type="InterPro" id="IPR001036">
    <property type="entry name" value="Acrflvin-R"/>
</dbReference>
<dbReference type="Gene3D" id="3.30.70.1320">
    <property type="entry name" value="Multidrug efflux transporter AcrB pore domain like"/>
    <property type="match status" value="1"/>
</dbReference>
<proteinExistence type="predicted"/>
<dbReference type="Gene3D" id="3.30.2090.10">
    <property type="entry name" value="Multidrug efflux transporter AcrB TolC docking domain, DN and DC subdomains"/>
    <property type="match status" value="1"/>
</dbReference>
<dbReference type="SUPFAM" id="SSF82714">
    <property type="entry name" value="Multidrug efflux transporter AcrB TolC docking domain, DN and DC subdomains"/>
    <property type="match status" value="1"/>
</dbReference>
<dbReference type="GO" id="GO:0042910">
    <property type="term" value="F:xenobiotic transmembrane transporter activity"/>
    <property type="evidence" value="ECO:0007669"/>
    <property type="project" value="TreeGrafter"/>
</dbReference>
<dbReference type="Gene3D" id="3.30.70.1430">
    <property type="entry name" value="Multidrug efflux transporter AcrB pore domain"/>
    <property type="match status" value="1"/>
</dbReference>
<dbReference type="EMBL" id="BARV01004889">
    <property type="protein sequence ID" value="GAI08570.1"/>
    <property type="molecule type" value="Genomic_DNA"/>
</dbReference>
<gene>
    <name evidence="1" type="ORF">S06H3_10528</name>
</gene>
<organism evidence="1">
    <name type="scientific">marine sediment metagenome</name>
    <dbReference type="NCBI Taxonomy" id="412755"/>
    <lineage>
        <taxon>unclassified sequences</taxon>
        <taxon>metagenomes</taxon>
        <taxon>ecological metagenomes</taxon>
    </lineage>
</organism>
<feature type="non-terminal residue" evidence="1">
    <location>
        <position position="266"/>
    </location>
</feature>
<protein>
    <submittedName>
        <fullName evidence="1">Uncharacterized protein</fullName>
    </submittedName>
</protein>
<reference evidence="1" key="1">
    <citation type="journal article" date="2014" name="Front. Microbiol.">
        <title>High frequency of phylogenetically diverse reductive dehalogenase-homologous genes in deep subseafloor sedimentary metagenomes.</title>
        <authorList>
            <person name="Kawai M."/>
            <person name="Futagami T."/>
            <person name="Toyoda A."/>
            <person name="Takaki Y."/>
            <person name="Nishi S."/>
            <person name="Hori S."/>
            <person name="Arai W."/>
            <person name="Tsubouchi T."/>
            <person name="Morono Y."/>
            <person name="Uchiyama I."/>
            <person name="Ito T."/>
            <person name="Fujiyama A."/>
            <person name="Inagaki F."/>
            <person name="Takami H."/>
        </authorList>
    </citation>
    <scope>NUCLEOTIDE SEQUENCE</scope>
    <source>
        <strain evidence="1">Expedition CK06-06</strain>
    </source>
</reference>